<sequence>MIMRILLLAGMFVSCVGCASLKKAVTWGDPTKSDYIMDAPMVTPEKTVQLKKSRNIASKRN</sequence>
<comment type="caution">
    <text evidence="2">The sequence shown here is derived from an EMBL/GenBank/DDBJ whole genome shotgun (WGS) entry which is preliminary data.</text>
</comment>
<keyword evidence="1" id="KW-0732">Signal</keyword>
<accession>A0ABT6DIF8</accession>
<dbReference type="EMBL" id="JANRMI010000001">
    <property type="protein sequence ID" value="MDG0815641.1"/>
    <property type="molecule type" value="Genomic_DNA"/>
</dbReference>
<evidence type="ECO:0008006" key="4">
    <source>
        <dbReference type="Google" id="ProtNLM"/>
    </source>
</evidence>
<dbReference type="RefSeq" id="WP_277577115.1">
    <property type="nucleotide sequence ID" value="NZ_JANRMI010000001.1"/>
</dbReference>
<gene>
    <name evidence="2" type="ORF">NWE73_04640</name>
</gene>
<name>A0ABT6DIF8_9BACT</name>
<organism evidence="2 3">
    <name type="scientific">Bdellovibrio svalbardensis</name>
    <dbReference type="NCBI Taxonomy" id="2972972"/>
    <lineage>
        <taxon>Bacteria</taxon>
        <taxon>Pseudomonadati</taxon>
        <taxon>Bdellovibrionota</taxon>
        <taxon>Bdellovibrionia</taxon>
        <taxon>Bdellovibrionales</taxon>
        <taxon>Pseudobdellovibrionaceae</taxon>
        <taxon>Bdellovibrio</taxon>
    </lineage>
</organism>
<keyword evidence="3" id="KW-1185">Reference proteome</keyword>
<evidence type="ECO:0000313" key="3">
    <source>
        <dbReference type="Proteomes" id="UP001152321"/>
    </source>
</evidence>
<evidence type="ECO:0000256" key="1">
    <source>
        <dbReference type="SAM" id="SignalP"/>
    </source>
</evidence>
<dbReference type="PROSITE" id="PS51257">
    <property type="entry name" value="PROKAR_LIPOPROTEIN"/>
    <property type="match status" value="1"/>
</dbReference>
<evidence type="ECO:0000313" key="2">
    <source>
        <dbReference type="EMBL" id="MDG0815641.1"/>
    </source>
</evidence>
<dbReference type="Proteomes" id="UP001152321">
    <property type="component" value="Unassembled WGS sequence"/>
</dbReference>
<feature type="chain" id="PRO_5046743719" description="Lipoprotein" evidence="1">
    <location>
        <begin position="20"/>
        <end position="61"/>
    </location>
</feature>
<protein>
    <recommendedName>
        <fullName evidence="4">Lipoprotein</fullName>
    </recommendedName>
</protein>
<reference evidence="2" key="1">
    <citation type="submission" date="2022-08" db="EMBL/GenBank/DDBJ databases">
        <title>Novel Bdellovibrio Species Isolated from Svalbard: Designation Bdellovibrio svalbardensis.</title>
        <authorList>
            <person name="Mitchell R.J."/>
            <person name="Choi S.Y."/>
        </authorList>
    </citation>
    <scope>NUCLEOTIDE SEQUENCE</scope>
    <source>
        <strain evidence="2">PAP01</strain>
    </source>
</reference>
<feature type="signal peptide" evidence="1">
    <location>
        <begin position="1"/>
        <end position="19"/>
    </location>
</feature>
<proteinExistence type="predicted"/>